<accession>A0ABR3Y873</accession>
<evidence type="ECO:0000256" key="6">
    <source>
        <dbReference type="SAM" id="MobiDB-lite"/>
    </source>
</evidence>
<dbReference type="InterPro" id="IPR052337">
    <property type="entry name" value="SAT4-like"/>
</dbReference>
<evidence type="ECO:0000256" key="4">
    <source>
        <dbReference type="ARBA" id="ARBA00023136"/>
    </source>
</evidence>
<protein>
    <recommendedName>
        <fullName evidence="8">Rhodopsin domain-containing protein</fullName>
    </recommendedName>
</protein>
<name>A0ABR3Y873_9PEZI</name>
<dbReference type="EMBL" id="JAWRVE010000001">
    <property type="protein sequence ID" value="KAL1883977.1"/>
    <property type="molecule type" value="Genomic_DNA"/>
</dbReference>
<evidence type="ECO:0000256" key="3">
    <source>
        <dbReference type="ARBA" id="ARBA00022989"/>
    </source>
</evidence>
<dbReference type="PANTHER" id="PTHR33048:SF160">
    <property type="entry name" value="SAT4 FAMILY MEMBRANE PROTEIN"/>
    <property type="match status" value="1"/>
</dbReference>
<feature type="transmembrane region" description="Helical" evidence="7">
    <location>
        <begin position="125"/>
        <end position="147"/>
    </location>
</feature>
<dbReference type="Proteomes" id="UP001583177">
    <property type="component" value="Unassembled WGS sequence"/>
</dbReference>
<keyword evidence="3 7" id="KW-1133">Transmembrane helix</keyword>
<evidence type="ECO:0000313" key="9">
    <source>
        <dbReference type="EMBL" id="KAL1883977.1"/>
    </source>
</evidence>
<comment type="caution">
    <text evidence="9">The sequence shown here is derived from an EMBL/GenBank/DDBJ whole genome shotgun (WGS) entry which is preliminary data.</text>
</comment>
<keyword evidence="2 7" id="KW-0812">Transmembrane</keyword>
<comment type="subcellular location">
    <subcellularLocation>
        <location evidence="1">Membrane</location>
        <topology evidence="1">Multi-pass membrane protein</topology>
    </subcellularLocation>
</comment>
<feature type="region of interest" description="Disordered" evidence="6">
    <location>
        <begin position="286"/>
        <end position="326"/>
    </location>
</feature>
<organism evidence="9 10">
    <name type="scientific">Diaporthe australafricana</name>
    <dbReference type="NCBI Taxonomy" id="127596"/>
    <lineage>
        <taxon>Eukaryota</taxon>
        <taxon>Fungi</taxon>
        <taxon>Dikarya</taxon>
        <taxon>Ascomycota</taxon>
        <taxon>Pezizomycotina</taxon>
        <taxon>Sordariomycetes</taxon>
        <taxon>Sordariomycetidae</taxon>
        <taxon>Diaporthales</taxon>
        <taxon>Diaporthaceae</taxon>
        <taxon>Diaporthe</taxon>
    </lineage>
</organism>
<reference evidence="9 10" key="1">
    <citation type="journal article" date="2024" name="IMA Fungus">
        <title>IMA Genome - F19 : A genome assembly and annotation guide to empower mycologists, including annotated draft genome sequences of Ceratocystis pirilliformis, Diaporthe australafricana, Fusarium ophioides, Paecilomyces lecythidis, and Sporothrix stenoceras.</title>
        <authorList>
            <person name="Aylward J."/>
            <person name="Wilson A.M."/>
            <person name="Visagie C.M."/>
            <person name="Spraker J."/>
            <person name="Barnes I."/>
            <person name="Buitendag C."/>
            <person name="Ceriani C."/>
            <person name="Del Mar Angel L."/>
            <person name="du Plessis D."/>
            <person name="Fuchs T."/>
            <person name="Gasser K."/>
            <person name="Kramer D."/>
            <person name="Li W."/>
            <person name="Munsamy K."/>
            <person name="Piso A."/>
            <person name="Price J.L."/>
            <person name="Sonnekus B."/>
            <person name="Thomas C."/>
            <person name="van der Nest A."/>
            <person name="van Dijk A."/>
            <person name="van Heerden A."/>
            <person name="van Vuuren N."/>
            <person name="Yilmaz N."/>
            <person name="Duong T.A."/>
            <person name="van der Merwe N.A."/>
            <person name="Wingfield M.J."/>
            <person name="Wingfield B.D."/>
        </authorList>
    </citation>
    <scope>NUCLEOTIDE SEQUENCE [LARGE SCALE GENOMIC DNA]</scope>
    <source>
        <strain evidence="9 10">CMW 18300</strain>
    </source>
</reference>
<feature type="compositionally biased region" description="Basic and acidic residues" evidence="6">
    <location>
        <begin position="315"/>
        <end position="326"/>
    </location>
</feature>
<dbReference type="InterPro" id="IPR049326">
    <property type="entry name" value="Rhodopsin_dom_fungi"/>
</dbReference>
<keyword evidence="4 7" id="KW-0472">Membrane</keyword>
<gene>
    <name evidence="9" type="ORF">Daus18300_000085</name>
</gene>
<evidence type="ECO:0000256" key="2">
    <source>
        <dbReference type="ARBA" id="ARBA00022692"/>
    </source>
</evidence>
<comment type="similarity">
    <text evidence="5">Belongs to the SAT4 family.</text>
</comment>
<feature type="transmembrane region" description="Helical" evidence="7">
    <location>
        <begin position="159"/>
        <end position="177"/>
    </location>
</feature>
<dbReference type="Pfam" id="PF20684">
    <property type="entry name" value="Fung_rhodopsin"/>
    <property type="match status" value="1"/>
</dbReference>
<dbReference type="PANTHER" id="PTHR33048">
    <property type="entry name" value="PTH11-LIKE INTEGRAL MEMBRANE PROTEIN (AFU_ORTHOLOGUE AFUA_5G11245)"/>
    <property type="match status" value="1"/>
</dbReference>
<proteinExistence type="inferred from homology"/>
<keyword evidence="10" id="KW-1185">Reference proteome</keyword>
<evidence type="ECO:0000259" key="8">
    <source>
        <dbReference type="Pfam" id="PF20684"/>
    </source>
</evidence>
<evidence type="ECO:0000256" key="7">
    <source>
        <dbReference type="SAM" id="Phobius"/>
    </source>
</evidence>
<evidence type="ECO:0000256" key="5">
    <source>
        <dbReference type="ARBA" id="ARBA00038359"/>
    </source>
</evidence>
<feature type="domain" description="Rhodopsin" evidence="8">
    <location>
        <begin position="2"/>
        <end position="221"/>
    </location>
</feature>
<feature type="transmembrane region" description="Helical" evidence="7">
    <location>
        <begin position="48"/>
        <end position="68"/>
    </location>
</feature>
<sequence>MTAAVALMIPLAALSVPLANYGLGLDMWAVKHDNITEILYLYFWDELVYLAVLPLTKISILLFYLKIFPKREIKIAIWTLVGLNIVYLIIFEIISIFQCRPIQGAWLRWDGEFEATCNDINMQGWWAAGLNLVLDLGVLILPLPELARLNLSMRKKIQILSMFCVGFFVSIVSLLRLQSLAKYANTSNVTQDYVEVGYWSTIEVPVGVICACMPAIRSLIATVFPKVFGSTQKRSEYHGMSSSSKQWSFGKLNSSGKHIKVKTEWIVRSHNAQEHEDAASQVELVSMPSKSGEAGDIEAPMPTRPPSKLAVMETSCEHSRPSKSES</sequence>
<evidence type="ECO:0000256" key="1">
    <source>
        <dbReference type="ARBA" id="ARBA00004141"/>
    </source>
</evidence>
<evidence type="ECO:0000313" key="10">
    <source>
        <dbReference type="Proteomes" id="UP001583177"/>
    </source>
</evidence>
<feature type="transmembrane region" description="Helical" evidence="7">
    <location>
        <begin position="75"/>
        <end position="97"/>
    </location>
</feature>
<feature type="transmembrane region" description="Helical" evidence="7">
    <location>
        <begin position="197"/>
        <end position="216"/>
    </location>
</feature>